<dbReference type="Proteomes" id="UP000249070">
    <property type="component" value="Unassembled WGS sequence"/>
</dbReference>
<dbReference type="OMA" id="ERWCFIA"/>
<evidence type="ECO:0000313" key="3">
    <source>
        <dbReference type="EMBL" id="OOL82948.1"/>
    </source>
</evidence>
<evidence type="ECO:0000313" key="1">
    <source>
        <dbReference type="EMBL" id="KAB7576806.1"/>
    </source>
</evidence>
<name>A0A132ZII2_ENTFC</name>
<proteinExistence type="predicted"/>
<dbReference type="EMBL" id="MVGJ01000030">
    <property type="protein sequence ID" value="OOL82948.1"/>
    <property type="molecule type" value="Genomic_DNA"/>
</dbReference>
<dbReference type="Proteomes" id="UP001260956">
    <property type="component" value="Unassembled WGS sequence"/>
</dbReference>
<dbReference type="EMBL" id="QHGU01000018">
    <property type="protein sequence ID" value="PZM56197.1"/>
    <property type="molecule type" value="Genomic_DNA"/>
</dbReference>
<evidence type="ECO:0000313" key="5">
    <source>
        <dbReference type="EMBL" id="SAM54655.1"/>
    </source>
</evidence>
<sequence length="112" mass="13501">MQYLEAKIPIPEGYVIISQVDYEELKKADDTGRWMTLPEVLERINRKYDWFTSRVLKNPRYRNIIDIEKNKNGFVYYPVEGRDTYLFLRSKTLEFLETNFSEILRRQADGKI</sequence>
<accession>A0A132ZII2</accession>
<dbReference type="Pfam" id="PF05595">
    <property type="entry name" value="DUF771"/>
    <property type="match status" value="1"/>
</dbReference>
<dbReference type="Proteomes" id="UP000469871">
    <property type="component" value="Unassembled WGS sequence"/>
</dbReference>
<dbReference type="AlphaFoldDB" id="A0A132ZII2"/>
<dbReference type="EMBL" id="FKLM01000160">
    <property type="protein sequence ID" value="SAM54655.1"/>
    <property type="molecule type" value="Genomic_DNA"/>
</dbReference>
<dbReference type="Proteomes" id="UP000183509">
    <property type="component" value="Unassembled WGS sequence"/>
</dbReference>
<reference evidence="5 6" key="1">
    <citation type="submission" date="2016-04" db="EMBL/GenBank/DDBJ databases">
        <authorList>
            <person name="Millard A."/>
        </authorList>
    </citation>
    <scope>NUCLEOTIDE SEQUENCE [LARGE SCALE GENOMIC DNA]</scope>
    <source>
        <strain evidence="5">Isolate 22</strain>
    </source>
</reference>
<dbReference type="EMBL" id="JARPTX010000013">
    <property type="protein sequence ID" value="MDT2369638.1"/>
    <property type="molecule type" value="Genomic_DNA"/>
</dbReference>
<evidence type="ECO:0000313" key="6">
    <source>
        <dbReference type="Proteomes" id="UP000183509"/>
    </source>
</evidence>
<dbReference type="EMBL" id="WEFP01000001">
    <property type="protein sequence ID" value="KAB7576806.1"/>
    <property type="molecule type" value="Genomic_DNA"/>
</dbReference>
<dbReference type="Proteomes" id="UP000191171">
    <property type="component" value="Unassembled WGS sequence"/>
</dbReference>
<dbReference type="InterPro" id="IPR008489">
    <property type="entry name" value="DUF771"/>
</dbReference>
<dbReference type="RefSeq" id="WP_002286573.1">
    <property type="nucleotide sequence ID" value="NZ_AP022341.1"/>
</dbReference>
<organism evidence="3 7">
    <name type="scientific">Enterococcus faecium</name>
    <name type="common">Streptococcus faecium</name>
    <dbReference type="NCBI Taxonomy" id="1352"/>
    <lineage>
        <taxon>Bacteria</taxon>
        <taxon>Bacillati</taxon>
        <taxon>Bacillota</taxon>
        <taxon>Bacilli</taxon>
        <taxon>Lactobacillales</taxon>
        <taxon>Enterococcaceae</taxon>
        <taxon>Enterococcus</taxon>
    </lineage>
</organism>
<comment type="caution">
    <text evidence="3">The sequence shown here is derived from an EMBL/GenBank/DDBJ whole genome shotgun (WGS) entry which is preliminary data.</text>
</comment>
<evidence type="ECO:0000313" key="2">
    <source>
        <dbReference type="EMBL" id="MDT2369638.1"/>
    </source>
</evidence>
<dbReference type="STRING" id="1352.AL014_08215"/>
<evidence type="ECO:0000313" key="4">
    <source>
        <dbReference type="EMBL" id="PZM56197.1"/>
    </source>
</evidence>
<reference evidence="1 9" key="4">
    <citation type="submission" date="2019-10" db="EMBL/GenBank/DDBJ databases">
        <title>Evolutionary dynamics of vancomycin-resistant Enterococcus faecium during gastrointestinal tract colonization and bloodstream infection in immunocompromised pediatric patients.</title>
        <authorList>
            <person name="Chilambi G.S."/>
            <person name="Nordstrom H.R."/>
            <person name="Evans D.R."/>
            <person name="Ferrolino J."/>
            <person name="Hayden R.T."/>
            <person name="Maron G.M."/>
            <person name="Vo A.N."/>
            <person name="Gilmore M.S."/>
            <person name="Wolf J."/>
            <person name="Rosch J.W."/>
            <person name="Van Tyne D."/>
        </authorList>
    </citation>
    <scope>NUCLEOTIDE SEQUENCE [LARGE SCALE GENOMIC DNA]</scope>
    <source>
        <strain evidence="1 9">VRECG27</strain>
    </source>
</reference>
<evidence type="ECO:0000313" key="8">
    <source>
        <dbReference type="Proteomes" id="UP000249070"/>
    </source>
</evidence>
<evidence type="ECO:0000313" key="9">
    <source>
        <dbReference type="Proteomes" id="UP000469871"/>
    </source>
</evidence>
<reference evidence="2" key="5">
    <citation type="submission" date="2023-03" db="EMBL/GenBank/DDBJ databases">
        <authorList>
            <person name="Shen W."/>
            <person name="Cai J."/>
        </authorList>
    </citation>
    <scope>NUCLEOTIDE SEQUENCE</scope>
    <source>
        <strain evidence="2">B1010-2</strain>
    </source>
</reference>
<reference evidence="4 8" key="3">
    <citation type="submission" date="2018-05" db="EMBL/GenBank/DDBJ databases">
        <title>Vancomycin-resistant Enterococcus faecium strain from Chelyabinsk, Russia.</title>
        <authorList>
            <person name="Gostev V."/>
            <person name="Goncharov A."/>
            <person name="Kolodzhieva V."/>
            <person name="Suvorov A."/>
            <person name="Sidorenko S."/>
            <person name="Zueva L."/>
        </authorList>
    </citation>
    <scope>NUCLEOTIDE SEQUENCE [LARGE SCALE GENOMIC DNA]</scope>
    <source>
        <strain evidence="4 8">20</strain>
    </source>
</reference>
<evidence type="ECO:0000313" key="7">
    <source>
        <dbReference type="Proteomes" id="UP000191171"/>
    </source>
</evidence>
<protein>
    <submittedName>
        <fullName evidence="1">DUF771 domain-containing protein</fullName>
    </submittedName>
</protein>
<reference evidence="3 7" key="2">
    <citation type="submission" date="2017-02" db="EMBL/GenBank/DDBJ databases">
        <title>Clonality and virulence of isolates of VRE in Hematopoietic Stem Cell Transplanted (HSCT) patients.</title>
        <authorList>
            <person name="Marchi A.P."/>
            <person name="Martins R.C."/>
            <person name="Marie S.K."/>
            <person name="Levin A.S."/>
            <person name="Costa S.F."/>
        </authorList>
    </citation>
    <scope>NUCLEOTIDE SEQUENCE [LARGE SCALE GENOMIC DNA]</scope>
    <source>
        <strain evidence="3 7">LIM1759</strain>
    </source>
</reference>
<gene>
    <name evidence="3" type="ORF">B1P95_06665</name>
    <name evidence="4" type="ORF">DKP91_05255</name>
    <name evidence="5" type="ORF">DTPHA_603153</name>
    <name evidence="1" type="ORF">GBM73_05545</name>
    <name evidence="2" type="ORF">P6Z85_05625</name>
</gene>